<gene>
    <name evidence="1" type="primary">CSON014943</name>
</gene>
<name>A0A336MG61_CULSO</name>
<protein>
    <submittedName>
        <fullName evidence="1">CSON014943 protein</fullName>
    </submittedName>
</protein>
<evidence type="ECO:0000313" key="1">
    <source>
        <dbReference type="EMBL" id="SSX27909.1"/>
    </source>
</evidence>
<accession>A0A336MG61</accession>
<proteinExistence type="predicted"/>
<organism evidence="1">
    <name type="scientific">Culicoides sonorensis</name>
    <name type="common">Biting midge</name>
    <dbReference type="NCBI Taxonomy" id="179676"/>
    <lineage>
        <taxon>Eukaryota</taxon>
        <taxon>Metazoa</taxon>
        <taxon>Ecdysozoa</taxon>
        <taxon>Arthropoda</taxon>
        <taxon>Hexapoda</taxon>
        <taxon>Insecta</taxon>
        <taxon>Pterygota</taxon>
        <taxon>Neoptera</taxon>
        <taxon>Endopterygota</taxon>
        <taxon>Diptera</taxon>
        <taxon>Nematocera</taxon>
        <taxon>Chironomoidea</taxon>
        <taxon>Ceratopogonidae</taxon>
        <taxon>Ceratopogoninae</taxon>
        <taxon>Culicoides</taxon>
        <taxon>Monoculicoides</taxon>
    </lineage>
</organism>
<dbReference type="EMBL" id="UFQT01000899">
    <property type="protein sequence ID" value="SSX27909.1"/>
    <property type="molecule type" value="Genomic_DNA"/>
</dbReference>
<reference evidence="1" key="1">
    <citation type="submission" date="2018-07" db="EMBL/GenBank/DDBJ databases">
        <authorList>
            <person name="Quirk P.G."/>
            <person name="Krulwich T.A."/>
        </authorList>
    </citation>
    <scope>NUCLEOTIDE SEQUENCE</scope>
</reference>
<dbReference type="VEuPathDB" id="VectorBase:CSON014943"/>
<dbReference type="AlphaFoldDB" id="A0A336MG61"/>
<sequence>MLKFLSLDSQKFACVCMYYDGGVVTKQTFIYSQHSSSNNNNNNTTTTMTVERGYSVSLIRRLEVRFWSDYLCLVI</sequence>